<dbReference type="GO" id="GO:0044219">
    <property type="term" value="C:host cell plasmodesma"/>
    <property type="evidence" value="ECO:0007669"/>
    <property type="project" value="UniProtKB-SubCell"/>
</dbReference>
<comment type="subcellular location">
    <subcellularLocation>
        <location evidence="1">Host cell junction</location>
        <location evidence="1">Host plasmodesma</location>
    </subcellularLocation>
</comment>
<evidence type="ECO:0000313" key="9">
    <source>
        <dbReference type="EMBL" id="QKI29191.1"/>
    </source>
</evidence>
<evidence type="ECO:0000256" key="3">
    <source>
        <dbReference type="ARBA" id="ARBA00022448"/>
    </source>
</evidence>
<evidence type="ECO:0000256" key="4">
    <source>
        <dbReference type="ARBA" id="ARBA00023031"/>
    </source>
</evidence>
<evidence type="ECO:0000256" key="2">
    <source>
        <dbReference type="ARBA" id="ARBA00014660"/>
    </source>
</evidence>
<comment type="function">
    <text evidence="6">Transports viral genome to neighboring plant cells directly through plasmosdesmata, without any budding. The movement protein allows efficient cell to cell propagation, by bypassing the host cell wall barrier. Acts by forming a tubular structure at the host plasmodesmata, enlarging it enough to allow free passage of virion capsids.</text>
</comment>
<organism evidence="9 10">
    <name type="scientific">Grapevine line pattern virus</name>
    <dbReference type="NCBI Taxonomy" id="2741672"/>
    <lineage>
        <taxon>Viruses</taxon>
        <taxon>Riboviria</taxon>
        <taxon>Orthornavirae</taxon>
        <taxon>Kitrinoviricota</taxon>
        <taxon>Alsuviricetes</taxon>
        <taxon>Martellivirales</taxon>
        <taxon>Bromoviridae</taxon>
        <taxon>Anulavirus</taxon>
        <taxon>Anulavirus GLPV</taxon>
    </lineage>
</organism>
<dbReference type="GeneID" id="80551288"/>
<reference evidence="9" key="1">
    <citation type="submission" date="2020-04" db="EMBL/GenBank/DDBJ databases">
        <title>Complete genome sequence and molecular analysis of Grapevine line pattern virus.</title>
        <authorList>
            <person name="Elbeaino T."/>
            <person name="Demian E."/>
            <person name="Kontra L."/>
            <person name="Jaksa-Czotter N."/>
            <person name="Ben Slimen A."/>
            <person name="Lazar J."/>
            <person name="Massart S."/>
            <person name="Digiaro M."/>
            <person name="Varallyay E."/>
        </authorList>
    </citation>
    <scope>NUCLEOTIDE SEQUENCE</scope>
    <source>
        <strain evidence="9">Baco22A</strain>
    </source>
</reference>
<evidence type="ECO:0000313" key="10">
    <source>
        <dbReference type="Proteomes" id="UP001055390"/>
    </source>
</evidence>
<keyword evidence="4" id="KW-0916">Viral movement protein</keyword>
<evidence type="ECO:0000256" key="6">
    <source>
        <dbReference type="ARBA" id="ARBA00025275"/>
    </source>
</evidence>
<evidence type="ECO:0000256" key="5">
    <source>
        <dbReference type="ARBA" id="ARBA00023081"/>
    </source>
</evidence>
<keyword evidence="5" id="KW-1031">Host cell junction</keyword>
<protein>
    <recommendedName>
        <fullName evidence="2">Movement protein</fullName>
    </recommendedName>
    <alternativeName>
        <fullName evidence="7">Protein 3A</fullName>
    </alternativeName>
</protein>
<dbReference type="Proteomes" id="UP001055390">
    <property type="component" value="Genome"/>
</dbReference>
<proteinExistence type="predicted"/>
<dbReference type="Pfam" id="PF00803">
    <property type="entry name" value="3A"/>
    <property type="match status" value="1"/>
</dbReference>
<keyword evidence="3" id="KW-0813">Transport</keyword>
<dbReference type="EMBL" id="MT319111">
    <property type="protein sequence ID" value="QKI29191.1"/>
    <property type="molecule type" value="Genomic_RNA"/>
</dbReference>
<feature type="region of interest" description="Disordered" evidence="8">
    <location>
        <begin position="248"/>
        <end position="279"/>
    </location>
</feature>
<dbReference type="KEGG" id="vg:80551288"/>
<keyword evidence="10" id="KW-1185">Reference proteome</keyword>
<accession>A0A6M8PID9</accession>
<name>A0A6M8PID9_9BROM</name>
<evidence type="ECO:0000256" key="7">
    <source>
        <dbReference type="ARBA" id="ARBA00032603"/>
    </source>
</evidence>
<evidence type="ECO:0000256" key="8">
    <source>
        <dbReference type="SAM" id="MobiDB-lite"/>
    </source>
</evidence>
<dbReference type="GO" id="GO:0046740">
    <property type="term" value="P:transport of virus in host, cell to cell"/>
    <property type="evidence" value="ECO:0007669"/>
    <property type="project" value="UniProtKB-KW"/>
</dbReference>
<sequence length="298" mass="32416">MSILTRSFSSRSLTKLDGTINEYLGSKEFEDDMRQQAGYGRWKGLKVGGGERSFVLVPENSYNKLTGLFRADYDKGLVPSKGYMHLKWVMVFLVSHVPKSSAGSVTLSLKDPGWSLTDPLPDTSFEMALSSLPRVCLLTTDYDLPLSRKPIKLGDRGEMRRMFLLSAKVTGLVGAGDALSLFPIWDCDFRSSCNNYEVVPCTSVPITRCIRSDVLSCVAELNRYVKGTLLSLPRSSVSGASFAAPELINQNESESDSRTAVVPESAGDCSAPPQGLAQSPALFNGVEDVSKEAVPKIP</sequence>
<dbReference type="RefSeq" id="YP_010840382.1">
    <property type="nucleotide sequence ID" value="NC_078671.1"/>
</dbReference>
<dbReference type="InterPro" id="IPR000603">
    <property type="entry name" value="MPV"/>
</dbReference>
<evidence type="ECO:0000256" key="1">
    <source>
        <dbReference type="ARBA" id="ARBA00004621"/>
    </source>
</evidence>